<dbReference type="Proteomes" id="UP000504603">
    <property type="component" value="Unplaced"/>
</dbReference>
<proteinExistence type="predicted"/>
<evidence type="ECO:0000313" key="2">
    <source>
        <dbReference type="Proteomes" id="UP000504603"/>
    </source>
</evidence>
<keyword evidence="1" id="KW-0812">Transmembrane</keyword>
<dbReference type="OrthoDB" id="1296755at2759"/>
<dbReference type="KEGG" id="mcha:111020937"/>
<sequence length="196" mass="22030">MDLPVGYKHVVVASQGERLVCRPHKSIYGLKQASRQCQFVSQPRCPHLDAAYHLLRYLKGCSGQGLFLSSLSSFQIRAFCDADWASCLDSRKSTTGFCIFLGESLVSWKAKKQTTVSRSSADAEYHALAATTSKIIRLTYCFVIYIFSFNHQSCFSVIIMLLFTLLRTRLFMNVPSTLSLIVILFVKRSLKASSSF</sequence>
<dbReference type="PANTHER" id="PTHR11439">
    <property type="entry name" value="GAG-POL-RELATED RETROTRANSPOSON"/>
    <property type="match status" value="1"/>
</dbReference>
<gene>
    <name evidence="3" type="primary">LOC111020937</name>
</gene>
<feature type="transmembrane region" description="Helical" evidence="1">
    <location>
        <begin position="170"/>
        <end position="186"/>
    </location>
</feature>
<reference evidence="3" key="1">
    <citation type="submission" date="2025-08" db="UniProtKB">
        <authorList>
            <consortium name="RefSeq"/>
        </authorList>
    </citation>
    <scope>IDENTIFICATION</scope>
    <source>
        <strain evidence="3">OHB3-1</strain>
    </source>
</reference>
<accession>A0A6J1DHF4</accession>
<dbReference type="CDD" id="cd09272">
    <property type="entry name" value="RNase_HI_RT_Ty1"/>
    <property type="match status" value="1"/>
</dbReference>
<keyword evidence="1" id="KW-0472">Membrane</keyword>
<evidence type="ECO:0000313" key="3">
    <source>
        <dbReference type="RefSeq" id="XP_022153428.1"/>
    </source>
</evidence>
<dbReference type="AlphaFoldDB" id="A0A6J1DHF4"/>
<evidence type="ECO:0000256" key="1">
    <source>
        <dbReference type="SAM" id="Phobius"/>
    </source>
</evidence>
<keyword evidence="1" id="KW-1133">Transmembrane helix</keyword>
<name>A0A6J1DHF4_MOMCH</name>
<organism evidence="2 3">
    <name type="scientific">Momordica charantia</name>
    <name type="common">Bitter gourd</name>
    <name type="synonym">Balsam pear</name>
    <dbReference type="NCBI Taxonomy" id="3673"/>
    <lineage>
        <taxon>Eukaryota</taxon>
        <taxon>Viridiplantae</taxon>
        <taxon>Streptophyta</taxon>
        <taxon>Embryophyta</taxon>
        <taxon>Tracheophyta</taxon>
        <taxon>Spermatophyta</taxon>
        <taxon>Magnoliopsida</taxon>
        <taxon>eudicotyledons</taxon>
        <taxon>Gunneridae</taxon>
        <taxon>Pentapetalae</taxon>
        <taxon>rosids</taxon>
        <taxon>fabids</taxon>
        <taxon>Cucurbitales</taxon>
        <taxon>Cucurbitaceae</taxon>
        <taxon>Momordiceae</taxon>
        <taxon>Momordica</taxon>
    </lineage>
</organism>
<protein>
    <submittedName>
        <fullName evidence="3">Uncharacterized protein LOC111020937</fullName>
    </submittedName>
</protein>
<dbReference type="GeneID" id="111020937"/>
<dbReference type="RefSeq" id="XP_022153428.1">
    <property type="nucleotide sequence ID" value="XM_022297736.1"/>
</dbReference>
<feature type="transmembrane region" description="Helical" evidence="1">
    <location>
        <begin position="142"/>
        <end position="164"/>
    </location>
</feature>
<dbReference type="PANTHER" id="PTHR11439:SF470">
    <property type="entry name" value="CYSTEINE-RICH RLK (RECEPTOR-LIKE PROTEIN KINASE) 8"/>
    <property type="match status" value="1"/>
</dbReference>
<keyword evidence="2" id="KW-1185">Reference proteome</keyword>